<keyword evidence="4" id="KW-1185">Reference proteome</keyword>
<keyword evidence="2" id="KW-1133">Transmembrane helix</keyword>
<protein>
    <recommendedName>
        <fullName evidence="5">THH1/TOM1/TOM3 domain-containing protein</fullName>
    </recommendedName>
</protein>
<name>D8LK41_ECTSI</name>
<dbReference type="InParanoid" id="D8LK41"/>
<feature type="compositionally biased region" description="Basic and acidic residues" evidence="1">
    <location>
        <begin position="379"/>
        <end position="388"/>
    </location>
</feature>
<feature type="transmembrane region" description="Helical" evidence="2">
    <location>
        <begin position="44"/>
        <end position="63"/>
    </location>
</feature>
<feature type="transmembrane region" description="Helical" evidence="2">
    <location>
        <begin position="6"/>
        <end position="24"/>
    </location>
</feature>
<evidence type="ECO:0000256" key="1">
    <source>
        <dbReference type="SAM" id="MobiDB-lite"/>
    </source>
</evidence>
<dbReference type="Proteomes" id="UP000002630">
    <property type="component" value="Linkage Group LG16"/>
</dbReference>
<dbReference type="OrthoDB" id="10303008at2759"/>
<dbReference type="EMBL" id="FN649741">
    <property type="protein sequence ID" value="CBN74510.1"/>
    <property type="molecule type" value="Genomic_DNA"/>
</dbReference>
<evidence type="ECO:0000313" key="3">
    <source>
        <dbReference type="EMBL" id="CBN74510.1"/>
    </source>
</evidence>
<gene>
    <name evidence="3" type="ORF">Esi_0028_0136</name>
</gene>
<feature type="transmembrane region" description="Helical" evidence="2">
    <location>
        <begin position="219"/>
        <end position="244"/>
    </location>
</feature>
<keyword evidence="2" id="KW-0472">Membrane</keyword>
<sequence length="388" mass="42384">MPHDYSADVCGIVLYTLFFGLVCIRTRPFLTDRRSLSSTDRIKLAFHVCINTSALLEIVHYAIELAFRGSVLSGYACHLVGLWLSLVSFSLVIVLWSNTLHPPAAARQQQRNAQGGTAANGGGSDDEPAGWRCCGKTRISIAAKFVCAIDAIVALATVVVLWTGSVPAYSRPYLILMVTHSVTLFLLASWLVLYGIRLQRRVMGHPRWEPLDRRQRLKILCRINGVLVVCAACFLVRVAVLSSALFVRSRHRAEDMNRLLFEVLARWVSGLIPGVALLHIMCKTKKPGEDRPPPDQMRLSVVNEDQPLNEPLLPTHHGGGGYVSMAKKKPNGSAGRGTSSNSRSGERVGRRGGAGGADGGQAAGNEEGNDSFAYQIVRSQRERTETTI</sequence>
<evidence type="ECO:0008006" key="5">
    <source>
        <dbReference type="Google" id="ProtNLM"/>
    </source>
</evidence>
<proteinExistence type="predicted"/>
<feature type="compositionally biased region" description="Gly residues" evidence="1">
    <location>
        <begin position="351"/>
        <end position="362"/>
    </location>
</feature>
<feature type="transmembrane region" description="Helical" evidence="2">
    <location>
        <begin position="75"/>
        <end position="97"/>
    </location>
</feature>
<feature type="transmembrane region" description="Helical" evidence="2">
    <location>
        <begin position="174"/>
        <end position="198"/>
    </location>
</feature>
<accession>D8LK41</accession>
<organism evidence="3 4">
    <name type="scientific">Ectocarpus siliculosus</name>
    <name type="common">Brown alga</name>
    <name type="synonym">Conferva siliculosa</name>
    <dbReference type="NCBI Taxonomy" id="2880"/>
    <lineage>
        <taxon>Eukaryota</taxon>
        <taxon>Sar</taxon>
        <taxon>Stramenopiles</taxon>
        <taxon>Ochrophyta</taxon>
        <taxon>PX clade</taxon>
        <taxon>Phaeophyceae</taxon>
        <taxon>Ectocarpales</taxon>
        <taxon>Ectocarpaceae</taxon>
        <taxon>Ectocarpus</taxon>
    </lineage>
</organism>
<feature type="region of interest" description="Disordered" evidence="1">
    <location>
        <begin position="308"/>
        <end position="388"/>
    </location>
</feature>
<keyword evidence="2" id="KW-0812">Transmembrane</keyword>
<reference evidence="3 4" key="1">
    <citation type="journal article" date="2010" name="Nature">
        <title>The Ectocarpus genome and the independent evolution of multicellularity in brown algae.</title>
        <authorList>
            <person name="Cock J.M."/>
            <person name="Sterck L."/>
            <person name="Rouze P."/>
            <person name="Scornet D."/>
            <person name="Allen A.E."/>
            <person name="Amoutzias G."/>
            <person name="Anthouard V."/>
            <person name="Artiguenave F."/>
            <person name="Aury J.M."/>
            <person name="Badger J.H."/>
            <person name="Beszteri B."/>
            <person name="Billiau K."/>
            <person name="Bonnet E."/>
            <person name="Bothwell J.H."/>
            <person name="Bowler C."/>
            <person name="Boyen C."/>
            <person name="Brownlee C."/>
            <person name="Carrano C.J."/>
            <person name="Charrier B."/>
            <person name="Cho G.Y."/>
            <person name="Coelho S.M."/>
            <person name="Collen J."/>
            <person name="Corre E."/>
            <person name="Da Silva C."/>
            <person name="Delage L."/>
            <person name="Delaroque N."/>
            <person name="Dittami S.M."/>
            <person name="Doulbeau S."/>
            <person name="Elias M."/>
            <person name="Farnham G."/>
            <person name="Gachon C.M."/>
            <person name="Gschloessl B."/>
            <person name="Heesch S."/>
            <person name="Jabbari K."/>
            <person name="Jubin C."/>
            <person name="Kawai H."/>
            <person name="Kimura K."/>
            <person name="Kloareg B."/>
            <person name="Kupper F.C."/>
            <person name="Lang D."/>
            <person name="Le Bail A."/>
            <person name="Leblanc C."/>
            <person name="Lerouge P."/>
            <person name="Lohr M."/>
            <person name="Lopez P.J."/>
            <person name="Martens C."/>
            <person name="Maumus F."/>
            <person name="Michel G."/>
            <person name="Miranda-Saavedra D."/>
            <person name="Morales J."/>
            <person name="Moreau H."/>
            <person name="Motomura T."/>
            <person name="Nagasato C."/>
            <person name="Napoli C.A."/>
            <person name="Nelson D.R."/>
            <person name="Nyvall-Collen P."/>
            <person name="Peters A.F."/>
            <person name="Pommier C."/>
            <person name="Potin P."/>
            <person name="Poulain J."/>
            <person name="Quesneville H."/>
            <person name="Read B."/>
            <person name="Rensing S.A."/>
            <person name="Ritter A."/>
            <person name="Rousvoal S."/>
            <person name="Samanta M."/>
            <person name="Samson G."/>
            <person name="Schroeder D.C."/>
            <person name="Segurens B."/>
            <person name="Strittmatter M."/>
            <person name="Tonon T."/>
            <person name="Tregear J.W."/>
            <person name="Valentin K."/>
            <person name="von Dassow P."/>
            <person name="Yamagishi T."/>
            <person name="Van de Peer Y."/>
            <person name="Wincker P."/>
        </authorList>
    </citation>
    <scope>NUCLEOTIDE SEQUENCE [LARGE SCALE GENOMIC DNA]</scope>
    <source>
        <strain evidence="4">Ec32 / CCAP1310/4</strain>
    </source>
</reference>
<dbReference type="AlphaFoldDB" id="D8LK41"/>
<feature type="transmembrane region" description="Helical" evidence="2">
    <location>
        <begin position="264"/>
        <end position="282"/>
    </location>
</feature>
<feature type="transmembrane region" description="Helical" evidence="2">
    <location>
        <begin position="141"/>
        <end position="162"/>
    </location>
</feature>
<evidence type="ECO:0000256" key="2">
    <source>
        <dbReference type="SAM" id="Phobius"/>
    </source>
</evidence>
<evidence type="ECO:0000313" key="4">
    <source>
        <dbReference type="Proteomes" id="UP000002630"/>
    </source>
</evidence>
<dbReference type="EMBL" id="FN648464">
    <property type="protein sequence ID" value="CBN74510.1"/>
    <property type="molecule type" value="Genomic_DNA"/>
</dbReference>